<dbReference type="GO" id="GO:0006520">
    <property type="term" value="P:amino acid metabolic process"/>
    <property type="evidence" value="ECO:0007669"/>
    <property type="project" value="InterPro"/>
</dbReference>
<feature type="binding site" evidence="1">
    <location>
        <position position="231"/>
    </location>
    <ligand>
        <name>adenosylcob(III)alamin</name>
        <dbReference type="ChEBI" id="CHEBI:18408"/>
    </ligand>
</feature>
<keyword evidence="1" id="KW-1283">Bacterial microcompartment</keyword>
<dbReference type="AlphaFoldDB" id="A0A1N7F187"/>
<gene>
    <name evidence="1" type="primary">eutB</name>
    <name evidence="2" type="ORF">SAMN05445060_1705</name>
</gene>
<dbReference type="GO" id="GO:0009350">
    <property type="term" value="C:ethanolamine ammonia-lyase complex"/>
    <property type="evidence" value="ECO:0007669"/>
    <property type="project" value="UniProtKB-UniRule"/>
</dbReference>
<reference evidence="2 3" key="1">
    <citation type="submission" date="2017-01" db="EMBL/GenBank/DDBJ databases">
        <authorList>
            <person name="Mah S.A."/>
            <person name="Swanson W.J."/>
            <person name="Moy G.W."/>
            <person name="Vacquier V.D."/>
        </authorList>
    </citation>
    <scope>NUCLEOTIDE SEQUENCE [LARGE SCALE GENOMIC DNA]</scope>
    <source>
        <strain evidence="2 3">CPCC 203464</strain>
    </source>
</reference>
<dbReference type="PANTHER" id="PTHR39329">
    <property type="entry name" value="ETHANOLAMINE AMMONIA-LYASE HEAVY CHAIN"/>
    <property type="match status" value="1"/>
</dbReference>
<dbReference type="Gene3D" id="1.10.220.70">
    <property type="entry name" value="lyase"/>
    <property type="match status" value="1"/>
</dbReference>
<comment type="similarity">
    <text evidence="1">Belongs to the EutB family.</text>
</comment>
<comment type="pathway">
    <text evidence="1">Amine and polyamine degradation; ethanolamine degradation.</text>
</comment>
<dbReference type="InterPro" id="IPR044939">
    <property type="entry name" value="EutB_dom_2_sf"/>
</dbReference>
<name>A0A1N7F187_9NOCA</name>
<dbReference type="Gene3D" id="2.30.170.30">
    <property type="entry name" value="ethanolamine ammonia-lyase heavy chain domain like"/>
    <property type="match status" value="1"/>
</dbReference>
<dbReference type="InterPro" id="IPR013785">
    <property type="entry name" value="Aldolase_TIM"/>
</dbReference>
<dbReference type="GO" id="GO:0031419">
    <property type="term" value="F:cobalamin binding"/>
    <property type="evidence" value="ECO:0007669"/>
    <property type="project" value="UniProtKB-UniRule"/>
</dbReference>
<evidence type="ECO:0000313" key="3">
    <source>
        <dbReference type="Proteomes" id="UP000186218"/>
    </source>
</evidence>
<keyword evidence="1 2" id="KW-0456">Lyase</keyword>
<dbReference type="EMBL" id="FTNT01000004">
    <property type="protein sequence ID" value="SIR93975.1"/>
    <property type="molecule type" value="Genomic_DNA"/>
</dbReference>
<dbReference type="NCBIfam" id="NF011649">
    <property type="entry name" value="PRK15067.1"/>
    <property type="match status" value="1"/>
</dbReference>
<dbReference type="InterPro" id="IPR044941">
    <property type="entry name" value="EutB_N_sf"/>
</dbReference>
<dbReference type="GO" id="GO:0008851">
    <property type="term" value="F:ethanolamine ammonia-lyase activity"/>
    <property type="evidence" value="ECO:0007669"/>
    <property type="project" value="UniProtKB-UniRule"/>
</dbReference>
<dbReference type="Proteomes" id="UP000186218">
    <property type="component" value="Unassembled WGS sequence"/>
</dbReference>
<organism evidence="2 3">
    <name type="scientific">Williamsia sterculiae</name>
    <dbReference type="NCBI Taxonomy" id="1344003"/>
    <lineage>
        <taxon>Bacteria</taxon>
        <taxon>Bacillati</taxon>
        <taxon>Actinomycetota</taxon>
        <taxon>Actinomycetes</taxon>
        <taxon>Mycobacteriales</taxon>
        <taxon>Nocardiaceae</taxon>
        <taxon>Williamsia</taxon>
    </lineage>
</organism>
<comment type="catalytic activity">
    <reaction evidence="1">
        <text>ethanolamine = acetaldehyde + NH4(+)</text>
        <dbReference type="Rhea" id="RHEA:15313"/>
        <dbReference type="ChEBI" id="CHEBI:15343"/>
        <dbReference type="ChEBI" id="CHEBI:28938"/>
        <dbReference type="ChEBI" id="CHEBI:57603"/>
        <dbReference type="EC" id="4.3.1.7"/>
    </reaction>
</comment>
<protein>
    <recommendedName>
        <fullName evidence="1">Ethanolamine ammonia-lyase large subunit</fullName>
        <shortName evidence="1">EAL large subunit</shortName>
        <ecNumber evidence="1">4.3.1.7</ecNumber>
    </recommendedName>
</protein>
<dbReference type="HAMAP" id="MF_00861">
    <property type="entry name" value="EutB"/>
    <property type="match status" value="1"/>
</dbReference>
<dbReference type="EC" id="4.3.1.7" evidence="1"/>
<evidence type="ECO:0000313" key="2">
    <source>
        <dbReference type="EMBL" id="SIR93975.1"/>
    </source>
</evidence>
<comment type="subunit">
    <text evidence="1">The basic unit is a heterodimer which dimerizes to form tetramers. The heterotetramers trimerize; 6 large subunits form a core ring with 6 small subunits projecting outwards.</text>
</comment>
<keyword evidence="1" id="KW-0846">Cobalamin</keyword>
<feature type="binding site" evidence="1">
    <location>
        <position position="325"/>
    </location>
    <ligand>
        <name>substrate</name>
    </ligand>
</feature>
<feature type="binding site" evidence="1">
    <location>
        <position position="283"/>
    </location>
    <ligand>
        <name>adenosylcob(III)alamin</name>
        <dbReference type="ChEBI" id="CHEBI:18408"/>
    </ligand>
</feature>
<dbReference type="GO" id="GO:0005829">
    <property type="term" value="C:cytosol"/>
    <property type="evidence" value="ECO:0007669"/>
    <property type="project" value="TreeGrafter"/>
</dbReference>
<sequence length="504" mass="53608">MTCCSYTSGKSSELREIGNRANPARLRDDRRVSTYRHVLRGTTHEFDGLVDLMAKATPRRSGDELAECAAHSDSERVAAQWALADVPLTTFLEEMVVPYESDEITRLIIDTHDAAAFAPVADLTVGGLRDHLLELAGRPADTAARALAELAPGLTPEMVAATSKLMRNQDLIAVAGAATVTTGFRTTIGAPGTVATRLQPNHPTDDPTGIAAATLDGLLLGCGDAVIGINPATDSPESTADLLTLLDDIRTRFQIPVQSCVLSHITTTIELIDRGAPVDLVFQSIAGTEGANRGFGVDIATLAEGYDAGRSLRRGTVGDNCMYFETGQGSALSAGAHLGTGGRPVDQQTLETRAYAVARRFDPLLVNTVVGFIGPEYLYDGKQIIRAGLEDHCCGKLLGLPMGVDVCYTNHAEADQDDMDTLLTLLCAAGVAFVITVPGADDVMLGYQSLSFHDALFARRALGLRPAPEFEAWLGDLGMLDDHGRILDLAPESTPLRALTGRLR</sequence>
<dbReference type="GO" id="GO:0046336">
    <property type="term" value="P:ethanolamine catabolic process"/>
    <property type="evidence" value="ECO:0007669"/>
    <property type="project" value="UniProtKB-UniRule"/>
</dbReference>
<keyword evidence="1" id="KW-0170">Cobalt</keyword>
<dbReference type="GO" id="GO:0031471">
    <property type="term" value="C:ethanolamine degradation polyhedral organelle"/>
    <property type="evidence" value="ECO:0007669"/>
    <property type="project" value="UniProtKB-UniRule"/>
</dbReference>
<proteinExistence type="inferred from homology"/>
<dbReference type="STRING" id="1344003.SAMN05445060_1705"/>
<dbReference type="Gene3D" id="3.20.20.70">
    <property type="entry name" value="Aldolase class I"/>
    <property type="match status" value="1"/>
</dbReference>
<evidence type="ECO:0000256" key="1">
    <source>
        <dbReference type="HAMAP-Rule" id="MF_00861"/>
    </source>
</evidence>
<comment type="cofactor">
    <cofactor evidence="1">
        <name>adenosylcob(III)alamin</name>
        <dbReference type="ChEBI" id="CHEBI:18408"/>
    </cofactor>
    <text evidence="1">Binds between the large and small subunits.</text>
</comment>
<dbReference type="UniPathway" id="UPA00560"/>
<dbReference type="Pfam" id="PF06751">
    <property type="entry name" value="EutB"/>
    <property type="match status" value="1"/>
</dbReference>
<feature type="binding site" evidence="1">
    <location>
        <position position="444"/>
    </location>
    <ligand>
        <name>adenosylcob(III)alamin</name>
        <dbReference type="ChEBI" id="CHEBI:18408"/>
    </ligand>
</feature>
<feature type="binding site" evidence="1">
    <location>
        <begin position="197"/>
        <end position="199"/>
    </location>
    <ligand>
        <name>substrate</name>
    </ligand>
</feature>
<dbReference type="PANTHER" id="PTHR39329:SF1">
    <property type="entry name" value="ETHANOLAMINE AMMONIA-LYASE LARGE SUBUNIT"/>
    <property type="match status" value="1"/>
</dbReference>
<accession>A0A1N7F187</accession>
<keyword evidence="3" id="KW-1185">Reference proteome</keyword>
<dbReference type="InterPro" id="IPR010628">
    <property type="entry name" value="EutB"/>
</dbReference>
<feature type="binding site" evidence="1">
    <location>
        <position position="333"/>
    </location>
    <ligand>
        <name>adenosylcob(III)alamin</name>
        <dbReference type="ChEBI" id="CHEBI:18408"/>
    </ligand>
</feature>
<comment type="subcellular location">
    <subcellularLocation>
        <location evidence="1">Bacterial microcompartment</location>
    </subcellularLocation>
</comment>
<feature type="binding site" evidence="1">
    <location>
        <position position="230"/>
    </location>
    <ligand>
        <name>substrate</name>
    </ligand>
</feature>
<comment type="function">
    <text evidence="1">Catalyzes the deamination of various vicinal amino-alcohols to oxo compounds. Allows this organism to utilize ethanolamine as the sole source of nitrogen and carbon in the presence of vitamin B12.</text>
</comment>
<dbReference type="PIRSF" id="PIRSF018788">
    <property type="entry name" value="EutB"/>
    <property type="match status" value="1"/>
</dbReference>
<feature type="binding site" evidence="1">
    <location>
        <position position="405"/>
    </location>
    <ligand>
        <name>substrate</name>
    </ligand>
</feature>